<dbReference type="Proteomes" id="UP000002892">
    <property type="component" value="Chromosome"/>
</dbReference>
<dbReference type="STRING" id="646529.Desaci_1653"/>
<sequence length="142" mass="15715">MLCTKILVAYDSSDLAKKSLEKAIEIANMNSFIQIHVLHVMATIPAREVITSKLYQKMHDELSQRGQEILSEAQSALASLPNKCQCVQMEGAPARVILDYIQENNCDLIIMGSRGLSGFKEFLGSVSHTVIQQSKVPILLVK</sequence>
<dbReference type="InterPro" id="IPR006016">
    <property type="entry name" value="UspA"/>
</dbReference>
<dbReference type="SUPFAM" id="SSF52402">
    <property type="entry name" value="Adenine nucleotide alpha hydrolases-like"/>
    <property type="match status" value="1"/>
</dbReference>
<evidence type="ECO:0000313" key="3">
    <source>
        <dbReference type="EMBL" id="AFM40648.1"/>
    </source>
</evidence>
<dbReference type="InterPro" id="IPR014729">
    <property type="entry name" value="Rossmann-like_a/b/a_fold"/>
</dbReference>
<dbReference type="OrthoDB" id="9794782at2"/>
<dbReference type="InterPro" id="IPR006015">
    <property type="entry name" value="Universal_stress_UspA"/>
</dbReference>
<evidence type="ECO:0000259" key="2">
    <source>
        <dbReference type="Pfam" id="PF00582"/>
    </source>
</evidence>
<dbReference type="CDD" id="cd00293">
    <property type="entry name" value="USP-like"/>
    <property type="match status" value="1"/>
</dbReference>
<keyword evidence="4" id="KW-1185">Reference proteome</keyword>
<dbReference type="EMBL" id="CP003639">
    <property type="protein sequence ID" value="AFM40648.1"/>
    <property type="molecule type" value="Genomic_DNA"/>
</dbReference>
<dbReference type="eggNOG" id="COG0589">
    <property type="taxonomic scope" value="Bacteria"/>
</dbReference>
<reference evidence="3 4" key="1">
    <citation type="journal article" date="2012" name="J. Bacteriol.">
        <title>Complete genome sequences of Desulfosporosinus orientis DSM765T, Desulfosporosinus youngiae DSM17734T, Desulfosporosinus meridiei DSM13257T, and Desulfosporosinus acidiphilus DSM22704T.</title>
        <authorList>
            <person name="Pester M."/>
            <person name="Brambilla E."/>
            <person name="Alazard D."/>
            <person name="Rattei T."/>
            <person name="Weinmaier T."/>
            <person name="Han J."/>
            <person name="Lucas S."/>
            <person name="Lapidus A."/>
            <person name="Cheng J.F."/>
            <person name="Goodwin L."/>
            <person name="Pitluck S."/>
            <person name="Peters L."/>
            <person name="Ovchinnikova G."/>
            <person name="Teshima H."/>
            <person name="Detter J.C."/>
            <person name="Han C.S."/>
            <person name="Tapia R."/>
            <person name="Land M.L."/>
            <person name="Hauser L."/>
            <person name="Kyrpides N.C."/>
            <person name="Ivanova N.N."/>
            <person name="Pagani I."/>
            <person name="Huntmann M."/>
            <person name="Wei C.L."/>
            <person name="Davenport K.W."/>
            <person name="Daligault H."/>
            <person name="Chain P.S."/>
            <person name="Chen A."/>
            <person name="Mavromatis K."/>
            <person name="Markowitz V."/>
            <person name="Szeto E."/>
            <person name="Mikhailova N."/>
            <person name="Pati A."/>
            <person name="Wagner M."/>
            <person name="Woyke T."/>
            <person name="Ollivier B."/>
            <person name="Klenk H.P."/>
            <person name="Spring S."/>
            <person name="Loy A."/>
        </authorList>
    </citation>
    <scope>NUCLEOTIDE SEQUENCE [LARGE SCALE GENOMIC DNA]</scope>
    <source>
        <strain evidence="4">DSM 22704 / JCM 16185 / SJ4</strain>
    </source>
</reference>
<dbReference type="KEGG" id="dai:Desaci_1653"/>
<dbReference type="Pfam" id="PF00582">
    <property type="entry name" value="Usp"/>
    <property type="match status" value="1"/>
</dbReference>
<dbReference type="HOGENOM" id="CLU_049301_16_2_9"/>
<dbReference type="PANTHER" id="PTHR46268">
    <property type="entry name" value="STRESS RESPONSE PROTEIN NHAX"/>
    <property type="match status" value="1"/>
</dbReference>
<proteinExistence type="inferred from homology"/>
<gene>
    <name evidence="3" type="ordered locus">Desaci_1653</name>
</gene>
<feature type="domain" description="UspA" evidence="2">
    <location>
        <begin position="5"/>
        <end position="142"/>
    </location>
</feature>
<evidence type="ECO:0000256" key="1">
    <source>
        <dbReference type="ARBA" id="ARBA00008791"/>
    </source>
</evidence>
<comment type="similarity">
    <text evidence="1">Belongs to the universal stress protein A family.</text>
</comment>
<dbReference type="PRINTS" id="PR01438">
    <property type="entry name" value="UNVRSLSTRESS"/>
</dbReference>
<protein>
    <submittedName>
        <fullName evidence="3">Universal stress protein UspA-like protein</fullName>
    </submittedName>
</protein>
<accession>I4D4C4</accession>
<dbReference type="Gene3D" id="3.40.50.620">
    <property type="entry name" value="HUPs"/>
    <property type="match status" value="1"/>
</dbReference>
<dbReference type="PANTHER" id="PTHR46268:SF6">
    <property type="entry name" value="UNIVERSAL STRESS PROTEIN UP12"/>
    <property type="match status" value="1"/>
</dbReference>
<name>I4D4C4_DESAJ</name>
<dbReference type="RefSeq" id="WP_014826654.1">
    <property type="nucleotide sequence ID" value="NC_018068.1"/>
</dbReference>
<dbReference type="AlphaFoldDB" id="I4D4C4"/>
<evidence type="ECO:0000313" key="4">
    <source>
        <dbReference type="Proteomes" id="UP000002892"/>
    </source>
</evidence>
<organism evidence="3 4">
    <name type="scientific">Desulfosporosinus acidiphilus (strain DSM 22704 / JCM 16185 / SJ4)</name>
    <dbReference type="NCBI Taxonomy" id="646529"/>
    <lineage>
        <taxon>Bacteria</taxon>
        <taxon>Bacillati</taxon>
        <taxon>Bacillota</taxon>
        <taxon>Clostridia</taxon>
        <taxon>Eubacteriales</taxon>
        <taxon>Desulfitobacteriaceae</taxon>
        <taxon>Desulfosporosinus</taxon>
    </lineage>
</organism>